<sequence length="186" mass="20889">MRQVLFVSTLASLYIFSLPAIASIELPERCHHGVCSTETLESKELLRSNNLGDLYLATFSSVSYPVESFRQTFVNHHGSERVEESFQSYIFCSSSMPSTLFVTDDKEYRLNRLVLTGNSPSTAVWHSHVHYLATCHNIAGPDYFSTNVANMLIREGYNFGDGFSGNDQQMRVGNILEIMNPNAIGY</sequence>
<proteinExistence type="predicted"/>
<comment type="caution">
    <text evidence="1">The sequence shown here is derived from an EMBL/GenBank/DDBJ whole genome shotgun (WGS) entry which is preliminary data.</text>
</comment>
<accession>A0A0P8BGE8</accession>
<evidence type="ECO:0000313" key="1">
    <source>
        <dbReference type="EMBL" id="KPQ32808.1"/>
    </source>
</evidence>
<dbReference type="Proteomes" id="UP000050465">
    <property type="component" value="Unassembled WGS sequence"/>
</dbReference>
<dbReference type="EMBL" id="LJZR01000045">
    <property type="protein sequence ID" value="KPQ32808.1"/>
    <property type="molecule type" value="Genomic_DNA"/>
</dbReference>
<dbReference type="AlphaFoldDB" id="A0A0P8BGE8"/>
<protein>
    <submittedName>
        <fullName evidence="1">Uncharacterized protein</fullName>
    </submittedName>
</protein>
<reference evidence="1 2" key="1">
    <citation type="submission" date="2015-09" db="EMBL/GenBank/DDBJ databases">
        <title>Identification and resolution of microdiversity through metagenomic sequencing of parallel consortia.</title>
        <authorList>
            <person name="Nelson W.C."/>
            <person name="Romine M.F."/>
            <person name="Lindemann S.R."/>
        </authorList>
    </citation>
    <scope>NUCLEOTIDE SEQUENCE [LARGE SCALE GENOMIC DNA]</scope>
    <source>
        <strain evidence="1">Ana</strain>
    </source>
</reference>
<name>A0A0P8BGE8_9CYAN</name>
<gene>
    <name evidence="1" type="ORF">HLUCCA11_20435</name>
</gene>
<evidence type="ECO:0000313" key="2">
    <source>
        <dbReference type="Proteomes" id="UP000050465"/>
    </source>
</evidence>
<organism evidence="1 2">
    <name type="scientific">Phormidesmis priestleyi Ana</name>
    <dbReference type="NCBI Taxonomy" id="1666911"/>
    <lineage>
        <taxon>Bacteria</taxon>
        <taxon>Bacillati</taxon>
        <taxon>Cyanobacteriota</taxon>
        <taxon>Cyanophyceae</taxon>
        <taxon>Leptolyngbyales</taxon>
        <taxon>Leptolyngbyaceae</taxon>
        <taxon>Phormidesmis</taxon>
    </lineage>
</organism>